<accession>A0A2U9R855</accession>
<dbReference type="EMBL" id="CP028776">
    <property type="protein sequence ID" value="AWU77276.1"/>
    <property type="molecule type" value="Genomic_DNA"/>
</dbReference>
<dbReference type="GO" id="GO:0007130">
    <property type="term" value="P:synaptonemal complex assembly"/>
    <property type="evidence" value="ECO:0007669"/>
    <property type="project" value="TreeGrafter"/>
</dbReference>
<keyword evidence="9" id="KW-1133">Transmembrane helix</keyword>
<sequence length="543" mass="62563">MSNMTMTNTNGRRRVSERFTKQQSERTVIDILTISISCIFFLRGFFHDSFFTDDKFYINKDLANKKFKKDYIRVKKIKRNVSDDVDMILNWINISIQDALHKKYLKAINVSILLDDKVPAKVFESYVFDVKYSDIQPESISFNDDILISPVELTKLQIFNLLKKIILLTQALPPLPSKKFLSMRLLFNDKCPNDYYPEYFTDCTNCKPDSIRIPVPVYNDIVADCGGVNSVHHNVTAKLVSLSTLTNSDYENANIIDVDPFEIFGCMKEENDKEKDDIISLNTQVSQVTKDLYDMLTTYENQVHDGETQVHMKSNDASTKEIEENITISCECKAETYLPYTSLIKCQKCQKWVHKVCYSYQSNPPDFLCITCAGNISLDDDLQILFNIRKLIACYESNNTSQIVSLTTAAEQIGFTSTQMLTNQKISRSVIDAFSVLIYKGLLSFKAQKSFNHNIFSVEFDGLLVENKPISIGKYFVQPNFNNRNTINKLLDLNFNRSKSFQEILADYNQSNDETMVEDENYSETLSKYKKMKISKSKDIFQI</sequence>
<dbReference type="PROSITE" id="PS01359">
    <property type="entry name" value="ZF_PHD_1"/>
    <property type="match status" value="1"/>
</dbReference>
<dbReference type="InterPro" id="IPR011011">
    <property type="entry name" value="Znf_FYVE_PHD"/>
</dbReference>
<dbReference type="InterPro" id="IPR019786">
    <property type="entry name" value="Zinc_finger_PHD-type_CS"/>
</dbReference>
<evidence type="ECO:0000313" key="11">
    <source>
        <dbReference type="EMBL" id="AWU77276.1"/>
    </source>
</evidence>
<dbReference type="Proteomes" id="UP000249293">
    <property type="component" value="Chromosome 4"/>
</dbReference>
<dbReference type="Pfam" id="PF02301">
    <property type="entry name" value="HORMA"/>
    <property type="match status" value="1"/>
</dbReference>
<dbReference type="VEuPathDB" id="FungiDB:C5L36_0D00170"/>
<dbReference type="AlphaFoldDB" id="A0A2U9R855"/>
<dbReference type="RefSeq" id="XP_029322753.1">
    <property type="nucleotide sequence ID" value="XM_029466893.1"/>
</dbReference>
<evidence type="ECO:0000256" key="8">
    <source>
        <dbReference type="ARBA" id="ARBA00023254"/>
    </source>
</evidence>
<evidence type="ECO:0000256" key="5">
    <source>
        <dbReference type="ARBA" id="ARBA00022771"/>
    </source>
</evidence>
<gene>
    <name evidence="11" type="ORF">C5L36_0D00170</name>
</gene>
<dbReference type="GeneID" id="40385105"/>
<dbReference type="PANTHER" id="PTHR48225:SF7">
    <property type="entry name" value="MEIOSIS-SPECIFIC PROTEIN HOP1"/>
    <property type="match status" value="1"/>
</dbReference>
<reference evidence="11 12" key="1">
    <citation type="submission" date="2018-06" db="EMBL/GenBank/DDBJ databases">
        <title>Population genomics shows no distinction between pathogenic Candida krusei and environmental Pichia kudriavzevii: One species, four names.</title>
        <authorList>
            <person name="Douglass A.P."/>
            <person name="Offei B."/>
            <person name="Braun-Galleani S."/>
            <person name="Coughlan A.Y."/>
            <person name="Martos A."/>
            <person name="Ortiz-Merino R.A."/>
            <person name="Byrne K.P."/>
            <person name="Wolfe K.H."/>
        </authorList>
    </citation>
    <scope>NUCLEOTIDE SEQUENCE [LARGE SCALE GENOMIC DNA]</scope>
    <source>
        <strain evidence="11 12">CBS573</strain>
    </source>
</reference>
<organism evidence="11 12">
    <name type="scientific">Pichia kudriavzevii</name>
    <name type="common">Yeast</name>
    <name type="synonym">Issatchenkia orientalis</name>
    <dbReference type="NCBI Taxonomy" id="4909"/>
    <lineage>
        <taxon>Eukaryota</taxon>
        <taxon>Fungi</taxon>
        <taxon>Dikarya</taxon>
        <taxon>Ascomycota</taxon>
        <taxon>Saccharomycotina</taxon>
        <taxon>Pichiomycetes</taxon>
        <taxon>Pichiales</taxon>
        <taxon>Pichiaceae</taxon>
        <taxon>Pichia</taxon>
    </lineage>
</organism>
<feature type="transmembrane region" description="Helical" evidence="9">
    <location>
        <begin position="28"/>
        <end position="46"/>
    </location>
</feature>
<comment type="subcellular location">
    <subcellularLocation>
        <location evidence="2">Chromosome</location>
    </subcellularLocation>
    <subcellularLocation>
        <location evidence="1">Nucleus</location>
    </subcellularLocation>
</comment>
<keyword evidence="9" id="KW-0472">Membrane</keyword>
<evidence type="ECO:0000256" key="3">
    <source>
        <dbReference type="ARBA" id="ARBA00022454"/>
    </source>
</evidence>
<dbReference type="InterPro" id="IPR013083">
    <property type="entry name" value="Znf_RING/FYVE/PHD"/>
</dbReference>
<keyword evidence="4" id="KW-0479">Metal-binding</keyword>
<dbReference type="GO" id="GO:0051598">
    <property type="term" value="P:meiotic recombination checkpoint signaling"/>
    <property type="evidence" value="ECO:0007669"/>
    <property type="project" value="TreeGrafter"/>
</dbReference>
<dbReference type="PROSITE" id="PS50815">
    <property type="entry name" value="HORMA"/>
    <property type="match status" value="1"/>
</dbReference>
<evidence type="ECO:0000256" key="4">
    <source>
        <dbReference type="ARBA" id="ARBA00022723"/>
    </source>
</evidence>
<dbReference type="STRING" id="4909.A0A2U9R855"/>
<evidence type="ECO:0000256" key="1">
    <source>
        <dbReference type="ARBA" id="ARBA00004123"/>
    </source>
</evidence>
<evidence type="ECO:0000256" key="6">
    <source>
        <dbReference type="ARBA" id="ARBA00022833"/>
    </source>
</evidence>
<dbReference type="KEGG" id="pkz:C5L36_0D00170"/>
<evidence type="ECO:0000259" key="10">
    <source>
        <dbReference type="PROSITE" id="PS50815"/>
    </source>
</evidence>
<keyword evidence="8" id="KW-0469">Meiosis</keyword>
<dbReference type="InterPro" id="IPR003511">
    <property type="entry name" value="HORMA_dom"/>
</dbReference>
<dbReference type="Gene3D" id="3.30.900.10">
    <property type="entry name" value="HORMA domain"/>
    <property type="match status" value="1"/>
</dbReference>
<dbReference type="Gene3D" id="3.30.40.10">
    <property type="entry name" value="Zinc/RING finger domain, C3HC4 (zinc finger)"/>
    <property type="match status" value="1"/>
</dbReference>
<dbReference type="GO" id="GO:0005694">
    <property type="term" value="C:chromosome"/>
    <property type="evidence" value="ECO:0007669"/>
    <property type="project" value="UniProtKB-SubCell"/>
</dbReference>
<protein>
    <recommendedName>
        <fullName evidence="10">HORMA domain-containing protein</fullName>
    </recommendedName>
</protein>
<dbReference type="PANTHER" id="PTHR48225">
    <property type="entry name" value="HORMA DOMAIN-CONTAINING PROTEIN 1"/>
    <property type="match status" value="1"/>
</dbReference>
<keyword evidence="3" id="KW-0158">Chromosome</keyword>
<evidence type="ECO:0000313" key="12">
    <source>
        <dbReference type="Proteomes" id="UP000249293"/>
    </source>
</evidence>
<keyword evidence="9" id="KW-0812">Transmembrane</keyword>
<keyword evidence="6" id="KW-0862">Zinc</keyword>
<name>A0A2U9R855_PICKU</name>
<keyword evidence="7" id="KW-0539">Nucleus</keyword>
<evidence type="ECO:0000256" key="9">
    <source>
        <dbReference type="SAM" id="Phobius"/>
    </source>
</evidence>
<dbReference type="SUPFAM" id="SSF57903">
    <property type="entry name" value="FYVE/PHD zinc finger"/>
    <property type="match status" value="1"/>
</dbReference>
<keyword evidence="12" id="KW-1185">Reference proteome</keyword>
<dbReference type="InterPro" id="IPR051294">
    <property type="entry name" value="HORMA_MeioticProgression"/>
</dbReference>
<dbReference type="InterPro" id="IPR036570">
    <property type="entry name" value="HORMA_dom_sf"/>
</dbReference>
<keyword evidence="5" id="KW-0863">Zinc-finger</keyword>
<dbReference type="GO" id="GO:0005634">
    <property type="term" value="C:nucleus"/>
    <property type="evidence" value="ECO:0007669"/>
    <property type="project" value="UniProtKB-SubCell"/>
</dbReference>
<dbReference type="SUPFAM" id="SSF56019">
    <property type="entry name" value="The spindle assembly checkpoint protein mad2"/>
    <property type="match status" value="1"/>
</dbReference>
<proteinExistence type="predicted"/>
<evidence type="ECO:0000256" key="2">
    <source>
        <dbReference type="ARBA" id="ARBA00004286"/>
    </source>
</evidence>
<evidence type="ECO:0000256" key="7">
    <source>
        <dbReference type="ARBA" id="ARBA00023242"/>
    </source>
</evidence>
<feature type="domain" description="HORMA" evidence="10">
    <location>
        <begin position="22"/>
        <end position="239"/>
    </location>
</feature>
<dbReference type="GO" id="GO:0008270">
    <property type="term" value="F:zinc ion binding"/>
    <property type="evidence" value="ECO:0007669"/>
    <property type="project" value="UniProtKB-KW"/>
</dbReference>
<dbReference type="OrthoDB" id="1928087at2759"/>